<dbReference type="GO" id="GO:0009820">
    <property type="term" value="P:alkaloid metabolic process"/>
    <property type="evidence" value="ECO:0007669"/>
    <property type="project" value="InterPro"/>
</dbReference>
<evidence type="ECO:0000256" key="3">
    <source>
        <dbReference type="PIRSR" id="PIRSR000509-1"/>
    </source>
</evidence>
<dbReference type="Proteomes" id="UP000006701">
    <property type="component" value="Unassembled WGS sequence"/>
</dbReference>
<feature type="binding site" evidence="3">
    <location>
        <position position="192"/>
    </location>
    <ligand>
        <name>L-tryptophan</name>
        <dbReference type="ChEBI" id="CHEBI:57912"/>
    </ligand>
</feature>
<dbReference type="KEGG" id="act:ACLA_031240"/>
<dbReference type="Pfam" id="PF11991">
    <property type="entry name" value="Trp_DMAT"/>
    <property type="match status" value="1"/>
</dbReference>
<evidence type="ECO:0000256" key="1">
    <source>
        <dbReference type="ARBA" id="ARBA00010209"/>
    </source>
</evidence>
<dbReference type="eggNOG" id="ENOG502S2XP">
    <property type="taxonomic scope" value="Eukaryota"/>
</dbReference>
<dbReference type="SFLD" id="SFLDS00036">
    <property type="entry name" value="Aromatic_Prenyltransferase"/>
    <property type="match status" value="1"/>
</dbReference>
<feature type="binding site" evidence="3">
    <location>
        <position position="188"/>
    </location>
    <ligand>
        <name>dimethylallyl diphosphate</name>
        <dbReference type="ChEBI" id="CHEBI:57623"/>
    </ligand>
</feature>
<gene>
    <name evidence="4" type="ORF">ACLA_031240</name>
</gene>
<dbReference type="BRENDA" id="2.5.1.B31">
    <property type="organism ID" value="502"/>
</dbReference>
<evidence type="ECO:0000256" key="2">
    <source>
        <dbReference type="ARBA" id="ARBA00022679"/>
    </source>
</evidence>
<feature type="binding site" evidence="3">
    <location>
        <position position="102"/>
    </location>
    <ligand>
        <name>dimethylallyl diphosphate</name>
        <dbReference type="ChEBI" id="CHEBI:57623"/>
    </ligand>
</feature>
<dbReference type="PIRSF" id="PIRSF000509">
    <property type="entry name" value="Trp_DMAT"/>
    <property type="match status" value="1"/>
</dbReference>
<dbReference type="AlphaFoldDB" id="A1CRX0"/>
<evidence type="ECO:0000313" key="4">
    <source>
        <dbReference type="EMBL" id="EAW08391.1"/>
    </source>
</evidence>
<feature type="binding site" evidence="3">
    <location>
        <position position="260"/>
    </location>
    <ligand>
        <name>dimethylallyl diphosphate</name>
        <dbReference type="ChEBI" id="CHEBI:57623"/>
    </ligand>
</feature>
<dbReference type="STRING" id="344612.A1CRX0"/>
<feature type="binding site" evidence="3">
    <location>
        <position position="408"/>
    </location>
    <ligand>
        <name>dimethylallyl diphosphate</name>
        <dbReference type="ChEBI" id="CHEBI:57623"/>
    </ligand>
</feature>
<feature type="binding site" evidence="3">
    <location>
        <position position="412"/>
    </location>
    <ligand>
        <name>dimethylallyl diphosphate</name>
        <dbReference type="ChEBI" id="CHEBI:57623"/>
    </ligand>
</feature>
<comment type="similarity">
    <text evidence="1">Belongs to the tryptophan dimethylallyltransferase family.</text>
</comment>
<dbReference type="InterPro" id="IPR012148">
    <property type="entry name" value="ABBA_DMATS-like"/>
</dbReference>
<dbReference type="RefSeq" id="XP_001269817.1">
    <property type="nucleotide sequence ID" value="XM_001269816.1"/>
</dbReference>
<proteinExistence type="inferred from homology"/>
<reference evidence="4 5" key="1">
    <citation type="journal article" date="2008" name="PLoS Genet.">
        <title>Genomic islands in the pathogenic filamentous fungus Aspergillus fumigatus.</title>
        <authorList>
            <person name="Fedorova N.D."/>
            <person name="Khaldi N."/>
            <person name="Joardar V.S."/>
            <person name="Maiti R."/>
            <person name="Amedeo P."/>
            <person name="Anderson M.J."/>
            <person name="Crabtree J."/>
            <person name="Silva J.C."/>
            <person name="Badger J.H."/>
            <person name="Albarraq A."/>
            <person name="Angiuoli S."/>
            <person name="Bussey H."/>
            <person name="Bowyer P."/>
            <person name="Cotty P.J."/>
            <person name="Dyer P.S."/>
            <person name="Egan A."/>
            <person name="Galens K."/>
            <person name="Fraser-Liggett C.M."/>
            <person name="Haas B.J."/>
            <person name="Inman J.M."/>
            <person name="Kent R."/>
            <person name="Lemieux S."/>
            <person name="Malavazi I."/>
            <person name="Orvis J."/>
            <person name="Roemer T."/>
            <person name="Ronning C.M."/>
            <person name="Sundaram J.P."/>
            <person name="Sutton G."/>
            <person name="Turner G."/>
            <person name="Venter J.C."/>
            <person name="White O.R."/>
            <person name="Whitty B.R."/>
            <person name="Youngman P."/>
            <person name="Wolfe K.H."/>
            <person name="Goldman G.H."/>
            <person name="Wortman J.R."/>
            <person name="Jiang B."/>
            <person name="Denning D.W."/>
            <person name="Nierman W.C."/>
        </authorList>
    </citation>
    <scope>NUCLEOTIDE SEQUENCE [LARGE SCALE GENOMIC DNA]</scope>
    <source>
        <strain evidence="5">ATCC 1007 / CBS 513.65 / DSM 816 / NCTC 3887 / NRRL 1</strain>
    </source>
</reference>
<dbReference type="PANTHER" id="PTHR40627">
    <property type="entry name" value="INDOLE PRENYLTRANSFERASE TDIB-RELATED"/>
    <property type="match status" value="1"/>
</dbReference>
<feature type="binding site" evidence="3">
    <location>
        <begin position="82"/>
        <end position="83"/>
    </location>
    <ligand>
        <name>L-tryptophan</name>
        <dbReference type="ChEBI" id="CHEBI:57912"/>
    </ligand>
</feature>
<dbReference type="PANTHER" id="PTHR40627:SF3">
    <property type="entry name" value="PRENYLTRANSFERASE ASQH2-RELATED"/>
    <property type="match status" value="1"/>
</dbReference>
<dbReference type="SMR" id="A1CRX0"/>
<feature type="binding site" evidence="3">
    <location>
        <position position="190"/>
    </location>
    <ligand>
        <name>dimethylallyl diphosphate</name>
        <dbReference type="ChEBI" id="CHEBI:57623"/>
    </ligand>
</feature>
<feature type="binding site" evidence="3">
    <location>
        <position position="344"/>
    </location>
    <ligand>
        <name>dimethylallyl diphosphate</name>
        <dbReference type="ChEBI" id="CHEBI:57623"/>
    </ligand>
</feature>
<name>A1CRX0_ASPCL</name>
<dbReference type="HOGENOM" id="CLU_037431_0_0_1"/>
<dbReference type="GeneID" id="4702112"/>
<evidence type="ECO:0000313" key="5">
    <source>
        <dbReference type="Proteomes" id="UP000006701"/>
    </source>
</evidence>
<dbReference type="NCBIfam" id="TIGR03429">
    <property type="entry name" value="arom_pren_DMATS"/>
    <property type="match status" value="1"/>
</dbReference>
<feature type="binding site" evidence="3">
    <location>
        <position position="91"/>
    </location>
    <ligand>
        <name>L-tryptophan</name>
        <dbReference type="ChEBI" id="CHEBI:57912"/>
    </ligand>
</feature>
<accession>A1CRX0</accession>
<feature type="binding site" evidence="3">
    <location>
        <position position="342"/>
    </location>
    <ligand>
        <name>dimethylallyl diphosphate</name>
        <dbReference type="ChEBI" id="CHEBI:57623"/>
    </ligand>
</feature>
<protein>
    <submittedName>
        <fullName evidence="4">Dimethylallyl tryptophan synthase, putative</fullName>
    </submittedName>
</protein>
<dbReference type="EMBL" id="DS027059">
    <property type="protein sequence ID" value="EAW08391.1"/>
    <property type="molecule type" value="Genomic_DNA"/>
</dbReference>
<keyword evidence="2" id="KW-0808">Transferase</keyword>
<sequence length="427" mass="49345">MPHQNSPNTTLEPFQLLSKVLTFPNEDQRDWWHSTGPMLAKMLRDAGYDIHAQYVHLCVHHKCIVPYLGPYPANGQERWMSVLSRFGLPYELSLNCSRSVVRFAFEPIGPLSGTEQDPFNAHVIWECLDMLARLDPSIDLQWFTQFKEDLVLGDDEARFVRERGLDRGQVCTQNKLGLDLDGSRFEVKMYMYPYLKSVATGVPIDQLMFDSVRKVDRGQKLAGPLSILEEYIKSHRNKTLSTRLISCDLVDPSQSRIKIYVAEESVDWEHLEDIWTLGHRRRNPVAMRGLEQLRELWDLINIPEGPSHFRDGYLNLGSEVDERLPLLANFTLSPKERYPAPQIYFHTFGMSDAAVADAVATFCARRGWTEMAESYKANLFSYYPDGDVNEMNYLQSLISFSYRNEKAYLSVYLHTFETGGYRKSWKL</sequence>
<dbReference type="CDD" id="cd13929">
    <property type="entry name" value="PT-DMATS_CymD"/>
    <property type="match status" value="1"/>
</dbReference>
<dbReference type="InterPro" id="IPR017795">
    <property type="entry name" value="ABBA_NscD-like"/>
</dbReference>
<dbReference type="VEuPathDB" id="FungiDB:ACLA_031240"/>
<dbReference type="OMA" id="RIKIYVA"/>
<dbReference type="GO" id="GO:0016765">
    <property type="term" value="F:transferase activity, transferring alkyl or aryl (other than methyl) groups"/>
    <property type="evidence" value="ECO:0007669"/>
    <property type="project" value="InterPro"/>
</dbReference>
<organism evidence="4 5">
    <name type="scientific">Aspergillus clavatus (strain ATCC 1007 / CBS 513.65 / DSM 816 / NCTC 3887 / NRRL 1 / QM 1276 / 107)</name>
    <dbReference type="NCBI Taxonomy" id="344612"/>
    <lineage>
        <taxon>Eukaryota</taxon>
        <taxon>Fungi</taxon>
        <taxon>Dikarya</taxon>
        <taxon>Ascomycota</taxon>
        <taxon>Pezizomycotina</taxon>
        <taxon>Eurotiomycetes</taxon>
        <taxon>Eurotiomycetidae</taxon>
        <taxon>Eurotiales</taxon>
        <taxon>Aspergillaceae</taxon>
        <taxon>Aspergillus</taxon>
        <taxon>Aspergillus subgen. Fumigati</taxon>
    </lineage>
</organism>
<dbReference type="OrthoDB" id="5392033at2759"/>
<dbReference type="SFLD" id="SFLDG01162">
    <property type="entry name" value="I"/>
    <property type="match status" value="1"/>
</dbReference>
<keyword evidence="5" id="KW-1185">Reference proteome</keyword>
<feature type="binding site" evidence="3">
    <location>
        <position position="258"/>
    </location>
    <ligand>
        <name>dimethylallyl diphosphate</name>
        <dbReference type="ChEBI" id="CHEBI:57623"/>
    </ligand>
</feature>
<dbReference type="InterPro" id="IPR033964">
    <property type="entry name" value="ABBA"/>
</dbReference>
<feature type="binding site" evidence="3">
    <location>
        <position position="243"/>
    </location>
    <ligand>
        <name>L-tryptophan</name>
        <dbReference type="ChEBI" id="CHEBI:57912"/>
    </ligand>
</feature>
<feature type="binding site" evidence="3">
    <location>
        <position position="256"/>
    </location>
    <ligand>
        <name>dimethylallyl diphosphate</name>
        <dbReference type="ChEBI" id="CHEBI:57623"/>
    </ligand>
</feature>